<comment type="caution">
    <text evidence="3">The sequence shown here is derived from an EMBL/GenBank/DDBJ whole genome shotgun (WGS) entry which is preliminary data.</text>
</comment>
<evidence type="ECO:0000256" key="2">
    <source>
        <dbReference type="SAM" id="SignalP"/>
    </source>
</evidence>
<dbReference type="EMBL" id="JAUBDH010000001">
    <property type="protein sequence ID" value="MDW0108662.1"/>
    <property type="molecule type" value="Genomic_DNA"/>
</dbReference>
<gene>
    <name evidence="3" type="ORF">QT716_01215</name>
</gene>
<dbReference type="PROSITE" id="PS51257">
    <property type="entry name" value="PROKAR_LIPOPROTEIN"/>
    <property type="match status" value="1"/>
</dbReference>
<feature type="region of interest" description="Disordered" evidence="1">
    <location>
        <begin position="17"/>
        <end position="133"/>
    </location>
</feature>
<accession>A0ABU4FX05</accession>
<name>A0ABU4FX05_9BACL</name>
<protein>
    <recommendedName>
        <fullName evidence="5">Lipoprotein</fullName>
    </recommendedName>
</protein>
<evidence type="ECO:0000313" key="4">
    <source>
        <dbReference type="Proteomes" id="UP001280629"/>
    </source>
</evidence>
<keyword evidence="4" id="KW-1185">Reference proteome</keyword>
<feature type="compositionally biased region" description="Basic and acidic residues" evidence="1">
    <location>
        <begin position="22"/>
        <end position="32"/>
    </location>
</feature>
<reference evidence="3 4" key="1">
    <citation type="submission" date="2023-06" db="EMBL/GenBank/DDBJ databases">
        <title>Sporosarcina sp. nov., isolated from Korean traditional fermented seafood 'Jeotgal'.</title>
        <authorList>
            <person name="Yang A.-I."/>
            <person name="Shin N.-R."/>
        </authorList>
    </citation>
    <scope>NUCLEOTIDE SEQUENCE [LARGE SCALE GENOMIC DNA]</scope>
    <source>
        <strain evidence="3 4">KCTC3840</strain>
    </source>
</reference>
<evidence type="ECO:0000313" key="3">
    <source>
        <dbReference type="EMBL" id="MDW0108662.1"/>
    </source>
</evidence>
<organism evidence="3 4">
    <name type="scientific">Sporosarcina aquimarina</name>
    <dbReference type="NCBI Taxonomy" id="114975"/>
    <lineage>
        <taxon>Bacteria</taxon>
        <taxon>Bacillati</taxon>
        <taxon>Bacillota</taxon>
        <taxon>Bacilli</taxon>
        <taxon>Bacillales</taxon>
        <taxon>Caryophanaceae</taxon>
        <taxon>Sporosarcina</taxon>
    </lineage>
</organism>
<dbReference type="RefSeq" id="WP_317933850.1">
    <property type="nucleotide sequence ID" value="NZ_JAUBDH010000001.1"/>
</dbReference>
<feature type="chain" id="PRO_5046746950" description="Lipoprotein" evidence="2">
    <location>
        <begin position="18"/>
        <end position="133"/>
    </location>
</feature>
<keyword evidence="2" id="KW-0732">Signal</keyword>
<evidence type="ECO:0008006" key="5">
    <source>
        <dbReference type="Google" id="ProtNLM"/>
    </source>
</evidence>
<feature type="compositionally biased region" description="Basic and acidic residues" evidence="1">
    <location>
        <begin position="68"/>
        <end position="86"/>
    </location>
</feature>
<feature type="signal peptide" evidence="2">
    <location>
        <begin position="1"/>
        <end position="17"/>
    </location>
</feature>
<proteinExistence type="predicted"/>
<evidence type="ECO:0000256" key="1">
    <source>
        <dbReference type="SAM" id="MobiDB-lite"/>
    </source>
</evidence>
<sequence length="133" mass="13754">MLKKALPVALAAGFVLAGCGNNDKDMPDKNETPMEDLDDRARDWTPETEGNGVAPNGTTGPNLDGLEDNDRGMNDDDVINRDRANDDTLEGTGNGEGGTMGQNSVENGNNSAGTGTNGGSPQEDAQKGMSGNK</sequence>
<dbReference type="Proteomes" id="UP001280629">
    <property type="component" value="Unassembled WGS sequence"/>
</dbReference>